<sequence length="174" mass="20093">MKKKKEILNLIRNAIIGVEIGAVILYWGIADNGYFRIVLGLVILLLTIRWGINSYKQIKSNHEYLDNLLGRVVFFYPSKKSIQNKIKEIIIPQINQNEILQVFYEGPKLTGDIDGRLMKSIMDCYIELDFNKPALFKLTESEIHIEYLSDTLFAGPEPVNFQEVKKVLDKMKNA</sequence>
<feature type="transmembrane region" description="Helical" evidence="1">
    <location>
        <begin position="7"/>
        <end position="27"/>
    </location>
</feature>
<keyword evidence="1" id="KW-0472">Membrane</keyword>
<gene>
    <name evidence="2" type="ORF">NF867_04025</name>
</gene>
<name>A0A9X2JC11_9SPHI</name>
<protein>
    <submittedName>
        <fullName evidence="2">Uncharacterized protein</fullName>
    </submittedName>
</protein>
<dbReference type="RefSeq" id="WP_252586270.1">
    <property type="nucleotide sequence ID" value="NZ_JAMWYS010000017.1"/>
</dbReference>
<accession>A0A9X2JC11</accession>
<dbReference type="Proteomes" id="UP001155182">
    <property type="component" value="Unassembled WGS sequence"/>
</dbReference>
<evidence type="ECO:0000313" key="3">
    <source>
        <dbReference type="Proteomes" id="UP001155182"/>
    </source>
</evidence>
<keyword evidence="3" id="KW-1185">Reference proteome</keyword>
<evidence type="ECO:0000256" key="1">
    <source>
        <dbReference type="SAM" id="Phobius"/>
    </source>
</evidence>
<dbReference type="EMBL" id="JAMWYS010000017">
    <property type="protein sequence ID" value="MCO4292029.1"/>
    <property type="molecule type" value="Genomic_DNA"/>
</dbReference>
<proteinExistence type="predicted"/>
<comment type="caution">
    <text evidence="2">The sequence shown here is derived from an EMBL/GenBank/DDBJ whole genome shotgun (WGS) entry which is preliminary data.</text>
</comment>
<reference evidence="2" key="1">
    <citation type="submission" date="2022-06" db="EMBL/GenBank/DDBJ databases">
        <title>Solitalea sp. MAHUQ-68 isolated from rhizospheric soil.</title>
        <authorList>
            <person name="Huq M.A."/>
        </authorList>
    </citation>
    <scope>NUCLEOTIDE SEQUENCE</scope>
    <source>
        <strain evidence="2">MAHUQ-68</strain>
    </source>
</reference>
<keyword evidence="1" id="KW-0812">Transmembrane</keyword>
<keyword evidence="1" id="KW-1133">Transmembrane helix</keyword>
<evidence type="ECO:0000313" key="2">
    <source>
        <dbReference type="EMBL" id="MCO4292029.1"/>
    </source>
</evidence>
<dbReference type="AlphaFoldDB" id="A0A9X2JC11"/>
<organism evidence="2 3">
    <name type="scientific">Solitalea agri</name>
    <dbReference type="NCBI Taxonomy" id="2953739"/>
    <lineage>
        <taxon>Bacteria</taxon>
        <taxon>Pseudomonadati</taxon>
        <taxon>Bacteroidota</taxon>
        <taxon>Sphingobacteriia</taxon>
        <taxon>Sphingobacteriales</taxon>
        <taxon>Sphingobacteriaceae</taxon>
        <taxon>Solitalea</taxon>
    </lineage>
</organism>
<feature type="transmembrane region" description="Helical" evidence="1">
    <location>
        <begin position="33"/>
        <end position="52"/>
    </location>
</feature>